<sequence length="569" mass="62143">MKLFNKALSGSTLALAVSLAAVSTTAVHADGFFSNLFGGSKSGAGFESMLAHVPANTSYLLANKNAIPEEVMEYHLKRGKDMLAMFSKAQAKSDADDKAEGGEKESPDAEKFFNALMADYSDLLAKDKFEETGLSKKANSMVYGYDMMPVMRISYASKEKLMAMIKRAEEKSGYKVEFTKCGDLDCFTSTNPTGEMAMALVFLENQIAVSAFTPDKKEAMISHLTGKADPKESYSVAKWDTFLKDNDYKGYGDGFVNLKSVFNKSKPLIAESMKGEVDDKELEGCLAVVEQHVDNMPEILLGTKELKAASMKYELLMKTSPAVSTSLQTLANPSNIPQRADGSIFEFGVNIDFKKLRDALTDYSSFLIAAGEANKCTSIKPQEIRKGMGGMAMVMNMGLSQFKSIYASVSDVELDDSMQPKKIDAYISLGTDDPKGLLSMVGMMAPPLMSLKIPEDGSAVKLPDGLIPSRGQPVPDIYLSKSDKSLNIMVGNDKPSLVEYKNDKPQISFSGIDGKRYMEKIASIMKKAMPDNKDVEMMESVGGMSGKFLSETSADKRGLVINYHLMYDK</sequence>
<keyword evidence="3" id="KW-1185">Reference proteome</keyword>
<dbReference type="RefSeq" id="WP_131904781.1">
    <property type="nucleotide sequence ID" value="NZ_BAAAFU010000008.1"/>
</dbReference>
<keyword evidence="1" id="KW-0732">Signal</keyword>
<accession>A0A4R1FE43</accession>
<gene>
    <name evidence="2" type="ORF">EV695_0992</name>
</gene>
<evidence type="ECO:0000313" key="3">
    <source>
        <dbReference type="Proteomes" id="UP000294887"/>
    </source>
</evidence>
<dbReference type="AlphaFoldDB" id="A0A4R1FE43"/>
<reference evidence="2 3" key="1">
    <citation type="submission" date="2019-03" db="EMBL/GenBank/DDBJ databases">
        <title>Genomic Encyclopedia of Type Strains, Phase IV (KMG-IV): sequencing the most valuable type-strain genomes for metagenomic binning, comparative biology and taxonomic classification.</title>
        <authorList>
            <person name="Goeker M."/>
        </authorList>
    </citation>
    <scope>NUCLEOTIDE SEQUENCE [LARGE SCALE GENOMIC DNA]</scope>
    <source>
        <strain evidence="2 3">DSM 24830</strain>
    </source>
</reference>
<proteinExistence type="predicted"/>
<name>A0A4R1FE43_9GAMM</name>
<dbReference type="OrthoDB" id="5933200at2"/>
<feature type="signal peptide" evidence="1">
    <location>
        <begin position="1"/>
        <end position="29"/>
    </location>
</feature>
<dbReference type="EMBL" id="SMFQ01000002">
    <property type="protein sequence ID" value="TCJ89131.1"/>
    <property type="molecule type" value="Genomic_DNA"/>
</dbReference>
<comment type="caution">
    <text evidence="2">The sequence shown here is derived from an EMBL/GenBank/DDBJ whole genome shotgun (WGS) entry which is preliminary data.</text>
</comment>
<evidence type="ECO:0000313" key="2">
    <source>
        <dbReference type="EMBL" id="TCJ89131.1"/>
    </source>
</evidence>
<feature type="chain" id="PRO_5020777452" evidence="1">
    <location>
        <begin position="30"/>
        <end position="569"/>
    </location>
</feature>
<dbReference type="Proteomes" id="UP000294887">
    <property type="component" value="Unassembled WGS sequence"/>
</dbReference>
<organism evidence="2 3">
    <name type="scientific">Cocleimonas flava</name>
    <dbReference type="NCBI Taxonomy" id="634765"/>
    <lineage>
        <taxon>Bacteria</taxon>
        <taxon>Pseudomonadati</taxon>
        <taxon>Pseudomonadota</taxon>
        <taxon>Gammaproteobacteria</taxon>
        <taxon>Thiotrichales</taxon>
        <taxon>Thiotrichaceae</taxon>
        <taxon>Cocleimonas</taxon>
    </lineage>
</organism>
<evidence type="ECO:0000256" key="1">
    <source>
        <dbReference type="SAM" id="SignalP"/>
    </source>
</evidence>
<protein>
    <submittedName>
        <fullName evidence="2">Uncharacterized protein</fullName>
    </submittedName>
</protein>